<dbReference type="SUPFAM" id="SSF48403">
    <property type="entry name" value="Ankyrin repeat"/>
    <property type="match status" value="1"/>
</dbReference>
<evidence type="ECO:0000259" key="4">
    <source>
        <dbReference type="Pfam" id="PF22939"/>
    </source>
</evidence>
<dbReference type="OrthoDB" id="20872at2759"/>
<feature type="domain" description="GPI inositol-deacylase winged helix" evidence="4">
    <location>
        <begin position="168"/>
        <end position="260"/>
    </location>
</feature>
<dbReference type="STRING" id="97331.A0A437A7M7"/>
<dbReference type="PRINTS" id="PR01415">
    <property type="entry name" value="ANKYRIN"/>
</dbReference>
<dbReference type="Pfam" id="PF22939">
    <property type="entry name" value="WHD_GPIID"/>
    <property type="match status" value="1"/>
</dbReference>
<evidence type="ECO:0000256" key="2">
    <source>
        <dbReference type="ARBA" id="ARBA00023043"/>
    </source>
</evidence>
<dbReference type="PANTHER" id="PTHR24198">
    <property type="entry name" value="ANKYRIN REPEAT AND PROTEIN KINASE DOMAIN-CONTAINING PROTEIN"/>
    <property type="match status" value="1"/>
</dbReference>
<dbReference type="PROSITE" id="PS50297">
    <property type="entry name" value="ANK_REP_REGION"/>
    <property type="match status" value="3"/>
</dbReference>
<accession>A0A437A7M7</accession>
<evidence type="ECO:0000313" key="5">
    <source>
        <dbReference type="EMBL" id="RVD87194.1"/>
    </source>
</evidence>
<keyword evidence="2 3" id="KW-0040">ANK repeat</keyword>
<feature type="repeat" description="ANK" evidence="3">
    <location>
        <begin position="589"/>
        <end position="621"/>
    </location>
</feature>
<feature type="repeat" description="ANK" evidence="3">
    <location>
        <begin position="456"/>
        <end position="488"/>
    </location>
</feature>
<evidence type="ECO:0000313" key="6">
    <source>
        <dbReference type="Proteomes" id="UP000283090"/>
    </source>
</evidence>
<dbReference type="PROSITE" id="PS50088">
    <property type="entry name" value="ANK_REPEAT"/>
    <property type="match status" value="4"/>
</dbReference>
<proteinExistence type="predicted"/>
<dbReference type="InterPro" id="IPR054471">
    <property type="entry name" value="GPIID_WHD"/>
</dbReference>
<evidence type="ECO:0000256" key="3">
    <source>
        <dbReference type="PROSITE-ProRule" id="PRU00023"/>
    </source>
</evidence>
<keyword evidence="6" id="KW-1185">Reference proteome</keyword>
<dbReference type="RefSeq" id="XP_067492738.1">
    <property type="nucleotide sequence ID" value="XM_067630056.1"/>
</dbReference>
<organism evidence="5 6">
    <name type="scientific">Arthrobotrys flagrans</name>
    <name type="common">Nematode-trapping fungus</name>
    <name type="synonym">Trichothecium flagrans</name>
    <dbReference type="NCBI Taxonomy" id="97331"/>
    <lineage>
        <taxon>Eukaryota</taxon>
        <taxon>Fungi</taxon>
        <taxon>Dikarya</taxon>
        <taxon>Ascomycota</taxon>
        <taxon>Pezizomycotina</taxon>
        <taxon>Orbiliomycetes</taxon>
        <taxon>Orbiliales</taxon>
        <taxon>Orbiliaceae</taxon>
        <taxon>Arthrobotrys</taxon>
    </lineage>
</organism>
<protein>
    <recommendedName>
        <fullName evidence="4">GPI inositol-deacylase winged helix domain-containing protein</fullName>
    </recommendedName>
</protein>
<dbReference type="VEuPathDB" id="FungiDB:DFL_001437"/>
<dbReference type="InterPro" id="IPR002110">
    <property type="entry name" value="Ankyrin_rpt"/>
</dbReference>
<gene>
    <name evidence="5" type="ORF">DFL_001437</name>
</gene>
<dbReference type="SMART" id="SM00248">
    <property type="entry name" value="ANK"/>
    <property type="match status" value="7"/>
</dbReference>
<feature type="repeat" description="ANK" evidence="3">
    <location>
        <begin position="556"/>
        <end position="588"/>
    </location>
</feature>
<dbReference type="InterPro" id="IPR036770">
    <property type="entry name" value="Ankyrin_rpt-contain_sf"/>
</dbReference>
<dbReference type="EMBL" id="SAEB01000003">
    <property type="protein sequence ID" value="RVD87194.1"/>
    <property type="molecule type" value="Genomic_DNA"/>
</dbReference>
<feature type="repeat" description="ANK" evidence="3">
    <location>
        <begin position="489"/>
        <end position="521"/>
    </location>
</feature>
<dbReference type="AlphaFoldDB" id="A0A437A7M7"/>
<dbReference type="Proteomes" id="UP000283090">
    <property type="component" value="Unassembled WGS sequence"/>
</dbReference>
<name>A0A437A7M7_ARTFL</name>
<evidence type="ECO:0000256" key="1">
    <source>
        <dbReference type="ARBA" id="ARBA00022737"/>
    </source>
</evidence>
<keyword evidence="1" id="KW-0677">Repeat</keyword>
<dbReference type="Gene3D" id="1.25.40.20">
    <property type="entry name" value="Ankyrin repeat-containing domain"/>
    <property type="match status" value="3"/>
</dbReference>
<reference evidence="5 6" key="1">
    <citation type="submission" date="2019-01" db="EMBL/GenBank/DDBJ databases">
        <title>Intercellular communication is required for trap formation in the nematode-trapping fungus Duddingtonia flagrans.</title>
        <authorList>
            <person name="Youssar L."/>
            <person name="Wernet V."/>
            <person name="Hensel N."/>
            <person name="Hildebrandt H.-G."/>
            <person name="Fischer R."/>
        </authorList>
    </citation>
    <scope>NUCLEOTIDE SEQUENCE [LARGE SCALE GENOMIC DNA]</scope>
    <source>
        <strain evidence="5 6">CBS H-5679</strain>
    </source>
</reference>
<sequence length="642" mass="72751">MDPTTFHTLGPKQQSKLGRSIITGSLILIKPKPELHKLYSTKGDSNLKLLVTSRPTREIRHGLQPLEVPGSSFIHLRDDNEEEVGKISREIDIFIEARVRDIGNKLELTEIERNLLQEKLVSAQNRTYLWVSLTLNLVESDINLSLTTNGRTIAKITSGLPETVDEAYERILATSRDHETARLLLHIVVGAARPLTLEEMNLALQLGPENNHKSYRSIFIKPTERIRNDIRDLCGLFVIVVESKIYLIHQTAKEFLILQDNGSPEHNTRQAFKWKNSLRPKDSHQLLFDISFRHLFFEEFESDPLLERQDASEYVDRHILLDYSAKYWTTHLRKSEIDLDQATTNAILKLCDTTSKSCLTWFRVFWASTNTDFPGNFTTLMLASYFGFTTAVKSLLESDNNIDANAKDDKYRRSALSWAAGNGFDAIVTQLVKRFRWKGVRVPFKRRSNVNSRDIYKRTPLVYAVWNRHILVVKILLKAGARVDLADDIGGTPLSYAICSGHEDVAEELLKKSSEAGSKDSIGVELLHSAAAKGDEDAVKLLLEIGKVHPDELNKFRDTPILRATENGREGVVRLLVQNGADIETRGENDRTALLYAATKGHSKIVRLLLQSGADIEARYEYGEASLKFAVELNRLLRTREP</sequence>
<dbReference type="Pfam" id="PF12796">
    <property type="entry name" value="Ank_2"/>
    <property type="match status" value="2"/>
</dbReference>
<dbReference type="PANTHER" id="PTHR24198:SF165">
    <property type="entry name" value="ANKYRIN REPEAT-CONTAINING PROTEIN-RELATED"/>
    <property type="match status" value="1"/>
</dbReference>
<dbReference type="GeneID" id="93583748"/>
<comment type="caution">
    <text evidence="5">The sequence shown here is derived from an EMBL/GenBank/DDBJ whole genome shotgun (WGS) entry which is preliminary data.</text>
</comment>